<reference evidence="2 3" key="1">
    <citation type="journal article" date="2018" name="PLoS Pathog.">
        <title>Evolution of structural diversity of trichothecenes, a family of toxins produced by plant pathogenic and entomopathogenic fungi.</title>
        <authorList>
            <person name="Proctor R.H."/>
            <person name="McCormick S.P."/>
            <person name="Kim H.S."/>
            <person name="Cardoza R.E."/>
            <person name="Stanley A.M."/>
            <person name="Lindo L."/>
            <person name="Kelly A."/>
            <person name="Brown D.W."/>
            <person name="Lee T."/>
            <person name="Vaughan M.M."/>
            <person name="Alexander N.J."/>
            <person name="Busman M."/>
            <person name="Gutierrez S."/>
        </authorList>
    </citation>
    <scope>NUCLEOTIDE SEQUENCE [LARGE SCALE GENOMIC DNA]</scope>
    <source>
        <strain evidence="2 3">NRRL 13405</strain>
    </source>
</reference>
<organism evidence="2 3">
    <name type="scientific">Fusarium flagelliforme</name>
    <dbReference type="NCBI Taxonomy" id="2675880"/>
    <lineage>
        <taxon>Eukaryota</taxon>
        <taxon>Fungi</taxon>
        <taxon>Dikarya</taxon>
        <taxon>Ascomycota</taxon>
        <taxon>Pezizomycotina</taxon>
        <taxon>Sordariomycetes</taxon>
        <taxon>Hypocreomycetidae</taxon>
        <taxon>Hypocreales</taxon>
        <taxon>Nectriaceae</taxon>
        <taxon>Fusarium</taxon>
        <taxon>Fusarium incarnatum-equiseti species complex</taxon>
    </lineage>
</organism>
<protein>
    <submittedName>
        <fullName evidence="2">Uncharacterized protein</fullName>
    </submittedName>
</protein>
<evidence type="ECO:0000313" key="2">
    <source>
        <dbReference type="EMBL" id="RFN55255.1"/>
    </source>
</evidence>
<dbReference type="AlphaFoldDB" id="A0A395N5F4"/>
<dbReference type="OrthoDB" id="5105445at2759"/>
<name>A0A395N5F4_9HYPO</name>
<feature type="region of interest" description="Disordered" evidence="1">
    <location>
        <begin position="1"/>
        <end position="22"/>
    </location>
</feature>
<dbReference type="Proteomes" id="UP000265631">
    <property type="component" value="Unassembled WGS sequence"/>
</dbReference>
<comment type="caution">
    <text evidence="2">The sequence shown here is derived from an EMBL/GenBank/DDBJ whole genome shotgun (WGS) entry which is preliminary data.</text>
</comment>
<gene>
    <name evidence="2" type="ORF">FIE12Z_508</name>
</gene>
<accession>A0A395N5F4</accession>
<proteinExistence type="predicted"/>
<evidence type="ECO:0000313" key="3">
    <source>
        <dbReference type="Proteomes" id="UP000265631"/>
    </source>
</evidence>
<dbReference type="EMBL" id="PXXK01000009">
    <property type="protein sequence ID" value="RFN55255.1"/>
    <property type="molecule type" value="Genomic_DNA"/>
</dbReference>
<keyword evidence="3" id="KW-1185">Reference proteome</keyword>
<evidence type="ECO:0000256" key="1">
    <source>
        <dbReference type="SAM" id="MobiDB-lite"/>
    </source>
</evidence>
<sequence>MSQSAAEEVVMKDSFPDAQQASESHVATISNLPNEILREIFYHATMNDSLHRRYHPGAAGDIQPDTRQWKTVMAKSQATAHAISLVSHRFNENAKPFFFREILLVRNELDIRDWRGKSDVHWALRSTWQVREAQRLGTCMKRLRDVLKQNPAYERYCTSLCLVSSYVWVPPDSENDNGEVDEHGEGGSDDYETQTETFDNRSSVTYPERSILYDIYVLLDNVTDFQIHCDNTTGTPDFAVALSLLPFINIIRVTGQQEAAGTAPFTRLLTSPEMGTRQLEILLAWPKRLERLALQTNTQQLSDDVDRGTLQKPLDIVKDTLKQLRIEGDDELGLGGFDLRSFPCLEHLALCTATISNYNQNPRNGTKLPELDLHVFAPRLRSLLWVLPWWEQKQPKVKDFFGKKHEDRLRGLLQQAVELKRAREVERKDWCFERVWLETIRAPPESLEGKARQNFEKDLKRIKALDDEFKGEGIRVRHLPLPRSSTGAERRFPRLEEVWDWDEEALRRCEV</sequence>
<feature type="region of interest" description="Disordered" evidence="1">
    <location>
        <begin position="173"/>
        <end position="195"/>
    </location>
</feature>